<feature type="transmembrane region" description="Helical" evidence="2">
    <location>
        <begin position="65"/>
        <end position="86"/>
    </location>
</feature>
<feature type="compositionally biased region" description="Basic and acidic residues" evidence="1">
    <location>
        <begin position="260"/>
        <end position="272"/>
    </location>
</feature>
<keyword evidence="2" id="KW-1133">Transmembrane helix</keyword>
<sequence>MRKTANKNNHPLHPPLSLVLSSLQLYRSNFWLMVGYSAWLLFPFCGYFLLSFFPEQNSIIFIFDTLFSITEFLITFWVGIIFILMVNALTEKQPFDAIGLKNVSLSFLRPTARVFLLHILLVFLGFILLVIPGFIAIVWFAFAQTSVILDGKRGKDALSFSRGLSKGRFFRVLYRLIGGPILIGFVYFLFVAVLISIVGGFSGFDPTQTTQTLQPPAWVDLLESTLGIFVIPLLATYMTILYKHLKETRDPSAKQETVAQDDKDKITEDGHETTPLQPHS</sequence>
<dbReference type="EMBL" id="MGFD01000024">
    <property type="protein sequence ID" value="OGL98611.1"/>
    <property type="molecule type" value="Genomic_DNA"/>
</dbReference>
<protein>
    <recommendedName>
        <fullName evidence="5">Glycerophosphoryl diester phosphodiesterase membrane domain-containing protein</fullName>
    </recommendedName>
</protein>
<evidence type="ECO:0000313" key="4">
    <source>
        <dbReference type="Proteomes" id="UP000177331"/>
    </source>
</evidence>
<proteinExistence type="predicted"/>
<dbReference type="Proteomes" id="UP000177331">
    <property type="component" value="Unassembled WGS sequence"/>
</dbReference>
<dbReference type="AlphaFoldDB" id="A0A1F7W738"/>
<reference evidence="3 4" key="1">
    <citation type="journal article" date="2016" name="Nat. Commun.">
        <title>Thousands of microbial genomes shed light on interconnected biogeochemical processes in an aquifer system.</title>
        <authorList>
            <person name="Anantharaman K."/>
            <person name="Brown C.T."/>
            <person name="Hug L.A."/>
            <person name="Sharon I."/>
            <person name="Castelle C.J."/>
            <person name="Probst A.J."/>
            <person name="Thomas B.C."/>
            <person name="Singh A."/>
            <person name="Wilkins M.J."/>
            <person name="Karaoz U."/>
            <person name="Brodie E.L."/>
            <person name="Williams K.H."/>
            <person name="Hubbard S.S."/>
            <person name="Banfield J.F."/>
        </authorList>
    </citation>
    <scope>NUCLEOTIDE SEQUENCE [LARGE SCALE GENOMIC DNA]</scope>
</reference>
<organism evidence="3 4">
    <name type="scientific">Candidatus Uhrbacteria bacterium RIFOXYB2_FULL_45_11</name>
    <dbReference type="NCBI Taxonomy" id="1802421"/>
    <lineage>
        <taxon>Bacteria</taxon>
        <taxon>Candidatus Uhriibacteriota</taxon>
    </lineage>
</organism>
<keyword evidence="2" id="KW-0472">Membrane</keyword>
<evidence type="ECO:0000256" key="2">
    <source>
        <dbReference type="SAM" id="Phobius"/>
    </source>
</evidence>
<feature type="transmembrane region" description="Helical" evidence="2">
    <location>
        <begin position="30"/>
        <end position="53"/>
    </location>
</feature>
<gene>
    <name evidence="3" type="ORF">A2318_04550</name>
</gene>
<name>A0A1F7W738_9BACT</name>
<feature type="region of interest" description="Disordered" evidence="1">
    <location>
        <begin position="250"/>
        <end position="280"/>
    </location>
</feature>
<keyword evidence="2" id="KW-0812">Transmembrane</keyword>
<feature type="transmembrane region" description="Helical" evidence="2">
    <location>
        <begin position="221"/>
        <end position="242"/>
    </location>
</feature>
<feature type="transmembrane region" description="Helical" evidence="2">
    <location>
        <begin position="115"/>
        <end position="143"/>
    </location>
</feature>
<feature type="transmembrane region" description="Helical" evidence="2">
    <location>
        <begin position="172"/>
        <end position="201"/>
    </location>
</feature>
<evidence type="ECO:0000313" key="3">
    <source>
        <dbReference type="EMBL" id="OGL98611.1"/>
    </source>
</evidence>
<comment type="caution">
    <text evidence="3">The sequence shown here is derived from an EMBL/GenBank/DDBJ whole genome shotgun (WGS) entry which is preliminary data.</text>
</comment>
<evidence type="ECO:0008006" key="5">
    <source>
        <dbReference type="Google" id="ProtNLM"/>
    </source>
</evidence>
<accession>A0A1F7W738</accession>
<evidence type="ECO:0000256" key="1">
    <source>
        <dbReference type="SAM" id="MobiDB-lite"/>
    </source>
</evidence>
<dbReference type="STRING" id="1802421.A2318_04550"/>